<keyword evidence="1" id="KW-0472">Membrane</keyword>
<evidence type="ECO:0000313" key="3">
    <source>
        <dbReference type="Proteomes" id="UP001432322"/>
    </source>
</evidence>
<sequence length="163" mass="18526">LSLSLSSLSNHPVMSQSTLFLVFIIGMSVAAGIEQNRAKRQFVEVESVGGYVPHYQPSAVYRYGGATRWAAAADPYFSGIPVSAPYYAPRQFVYTPVVQRRPIYQRMETVDYVPVKSVYRARPIVYERPVTTVIERPAQFVSAFAPRQHVIELEKKRRMMAKH</sequence>
<keyword evidence="1" id="KW-0812">Transmembrane</keyword>
<dbReference type="AlphaFoldDB" id="A0AAV5X0X9"/>
<protein>
    <submittedName>
        <fullName evidence="2">Uncharacterized protein</fullName>
    </submittedName>
</protein>
<dbReference type="Proteomes" id="UP001432322">
    <property type="component" value="Unassembled WGS sequence"/>
</dbReference>
<evidence type="ECO:0000256" key="1">
    <source>
        <dbReference type="SAM" id="Phobius"/>
    </source>
</evidence>
<reference evidence="2" key="1">
    <citation type="submission" date="2023-10" db="EMBL/GenBank/DDBJ databases">
        <title>Genome assembly of Pristionchus species.</title>
        <authorList>
            <person name="Yoshida K."/>
            <person name="Sommer R.J."/>
        </authorList>
    </citation>
    <scope>NUCLEOTIDE SEQUENCE</scope>
    <source>
        <strain evidence="2">RS5133</strain>
    </source>
</reference>
<keyword evidence="1" id="KW-1133">Transmembrane helix</keyword>
<comment type="caution">
    <text evidence="2">The sequence shown here is derived from an EMBL/GenBank/DDBJ whole genome shotgun (WGS) entry which is preliminary data.</text>
</comment>
<gene>
    <name evidence="2" type="ORF">PFISCL1PPCAC_28289</name>
</gene>
<proteinExistence type="predicted"/>
<evidence type="ECO:0000313" key="2">
    <source>
        <dbReference type="EMBL" id="GMT36992.1"/>
    </source>
</evidence>
<name>A0AAV5X0X9_9BILA</name>
<organism evidence="2 3">
    <name type="scientific">Pristionchus fissidentatus</name>
    <dbReference type="NCBI Taxonomy" id="1538716"/>
    <lineage>
        <taxon>Eukaryota</taxon>
        <taxon>Metazoa</taxon>
        <taxon>Ecdysozoa</taxon>
        <taxon>Nematoda</taxon>
        <taxon>Chromadorea</taxon>
        <taxon>Rhabditida</taxon>
        <taxon>Rhabditina</taxon>
        <taxon>Diplogasteromorpha</taxon>
        <taxon>Diplogasteroidea</taxon>
        <taxon>Neodiplogasteridae</taxon>
        <taxon>Pristionchus</taxon>
    </lineage>
</organism>
<feature type="transmembrane region" description="Helical" evidence="1">
    <location>
        <begin position="13"/>
        <end position="33"/>
    </location>
</feature>
<accession>A0AAV5X0X9</accession>
<keyword evidence="3" id="KW-1185">Reference proteome</keyword>
<feature type="non-terminal residue" evidence="2">
    <location>
        <position position="1"/>
    </location>
</feature>
<dbReference type="EMBL" id="BTSY01000007">
    <property type="protein sequence ID" value="GMT36992.1"/>
    <property type="molecule type" value="Genomic_DNA"/>
</dbReference>